<gene>
    <name evidence="6" type="ORF">PG996_011755</name>
</gene>
<comment type="subcellular location">
    <subcellularLocation>
        <location evidence="1">Membrane</location>
        <topology evidence="1">Single-pass membrane protein</topology>
    </subcellularLocation>
</comment>
<keyword evidence="3 5" id="KW-1133">Transmembrane helix</keyword>
<reference evidence="6 7" key="1">
    <citation type="submission" date="2023-01" db="EMBL/GenBank/DDBJ databases">
        <title>Analysis of 21 Apiospora genomes using comparative genomics revels a genus with tremendous synthesis potential of carbohydrate active enzymes and secondary metabolites.</title>
        <authorList>
            <person name="Sorensen T."/>
        </authorList>
    </citation>
    <scope>NUCLEOTIDE SEQUENCE [LARGE SCALE GENOMIC DNA]</scope>
    <source>
        <strain evidence="6 7">CBS 83171</strain>
    </source>
</reference>
<protein>
    <submittedName>
        <fullName evidence="6">Uncharacterized protein</fullName>
    </submittedName>
</protein>
<proteinExistence type="predicted"/>
<dbReference type="Proteomes" id="UP001446871">
    <property type="component" value="Unassembled WGS sequence"/>
</dbReference>
<feature type="transmembrane region" description="Helical" evidence="5">
    <location>
        <begin position="56"/>
        <end position="80"/>
    </location>
</feature>
<accession>A0ABR1UFY3</accession>
<evidence type="ECO:0000313" key="7">
    <source>
        <dbReference type="Proteomes" id="UP001446871"/>
    </source>
</evidence>
<evidence type="ECO:0000256" key="4">
    <source>
        <dbReference type="ARBA" id="ARBA00023136"/>
    </source>
</evidence>
<dbReference type="InterPro" id="IPR051694">
    <property type="entry name" value="Immunoregulatory_rcpt-like"/>
</dbReference>
<organism evidence="6 7">
    <name type="scientific">Apiospora saccharicola</name>
    <dbReference type="NCBI Taxonomy" id="335842"/>
    <lineage>
        <taxon>Eukaryota</taxon>
        <taxon>Fungi</taxon>
        <taxon>Dikarya</taxon>
        <taxon>Ascomycota</taxon>
        <taxon>Pezizomycotina</taxon>
        <taxon>Sordariomycetes</taxon>
        <taxon>Xylariomycetidae</taxon>
        <taxon>Amphisphaeriales</taxon>
        <taxon>Apiosporaceae</taxon>
        <taxon>Apiospora</taxon>
    </lineage>
</organism>
<evidence type="ECO:0000256" key="5">
    <source>
        <dbReference type="SAM" id="Phobius"/>
    </source>
</evidence>
<keyword evidence="7" id="KW-1185">Reference proteome</keyword>
<evidence type="ECO:0000256" key="1">
    <source>
        <dbReference type="ARBA" id="ARBA00004167"/>
    </source>
</evidence>
<comment type="caution">
    <text evidence="6">The sequence shown here is derived from an EMBL/GenBank/DDBJ whole genome shotgun (WGS) entry which is preliminary data.</text>
</comment>
<dbReference type="EMBL" id="JAQQWM010000007">
    <property type="protein sequence ID" value="KAK8057818.1"/>
    <property type="molecule type" value="Genomic_DNA"/>
</dbReference>
<sequence>MTTTTATTTDPSSSMTTSFTLSEFVTTPTSTTTTTSGAVAATSPAVLESSGLSAGAIAGIAIGCLIAGVLLGALAAWILLRRKRQWEPSQSASYYPVKDDTQEKLAPIAAPFNRNLLPLDQFFMDVKPDRELVSELRSLDRSIQRHVAEHYHTQPVPDSAVNPEDLALVLVKLGIDNTINQGDDNTQQQQSQASHLTSLALDPSKRFQTLCHVIMSVAFGSTVLRSSSSISMLPPFVAAFARHLSEAEPEPGQQRGKLDVFHTALTKWRQLSVYLLRHTNRGSSPDRRAISPLSPSEDVSTQQAQRLAVALNRFLAPFVVVTTNADDRDDDDDDDDDESDTLARYSDGKKRVVSQTFNSINKGVGGVDGSSSKNLDSIIRSEKIVVCPGLQRMGDEEGRRYPSPQILMCPVVVEAFVNNTKTIHPSPSKIGAAI</sequence>
<evidence type="ECO:0000256" key="3">
    <source>
        <dbReference type="ARBA" id="ARBA00022989"/>
    </source>
</evidence>
<evidence type="ECO:0000313" key="6">
    <source>
        <dbReference type="EMBL" id="KAK8057818.1"/>
    </source>
</evidence>
<keyword evidence="4 5" id="KW-0472">Membrane</keyword>
<name>A0ABR1UFY3_9PEZI</name>
<keyword evidence="2 5" id="KW-0812">Transmembrane</keyword>
<evidence type="ECO:0000256" key="2">
    <source>
        <dbReference type="ARBA" id="ARBA00022692"/>
    </source>
</evidence>
<dbReference type="PANTHER" id="PTHR15549">
    <property type="entry name" value="PAIRED IMMUNOGLOBULIN-LIKE TYPE 2 RECEPTOR"/>
    <property type="match status" value="1"/>
</dbReference>